<gene>
    <name evidence="4" type="ordered locus">FraEuI1c_6990</name>
</gene>
<dbReference type="InParanoid" id="E3IW29"/>
<dbReference type="InterPro" id="IPR029058">
    <property type="entry name" value="AB_hydrolase_fold"/>
</dbReference>
<evidence type="ECO:0000313" key="5">
    <source>
        <dbReference type="Proteomes" id="UP000002484"/>
    </source>
</evidence>
<dbReference type="PANTHER" id="PTHR43798">
    <property type="entry name" value="MONOACYLGLYCEROL LIPASE"/>
    <property type="match status" value="1"/>
</dbReference>
<dbReference type="SUPFAM" id="SSF53474">
    <property type="entry name" value="alpha/beta-Hydrolases"/>
    <property type="match status" value="1"/>
</dbReference>
<dbReference type="RefSeq" id="WP_013428068.1">
    <property type="nucleotide sequence ID" value="NC_014666.1"/>
</dbReference>
<evidence type="ECO:0000256" key="2">
    <source>
        <dbReference type="ARBA" id="ARBA00022801"/>
    </source>
</evidence>
<accession>E3IW29</accession>
<dbReference type="Pfam" id="PF00561">
    <property type="entry name" value="Abhydrolase_1"/>
    <property type="match status" value="1"/>
</dbReference>
<dbReference type="GO" id="GO:0006508">
    <property type="term" value="P:proteolysis"/>
    <property type="evidence" value="ECO:0007669"/>
    <property type="project" value="InterPro"/>
</dbReference>
<dbReference type="AlphaFoldDB" id="E3IW29"/>
<keyword evidence="2 4" id="KW-0378">Hydrolase</keyword>
<dbReference type="Gene3D" id="3.40.50.1820">
    <property type="entry name" value="alpha/beta hydrolase"/>
    <property type="match status" value="1"/>
</dbReference>
<dbReference type="PANTHER" id="PTHR43798:SF33">
    <property type="entry name" value="HYDROLASE, PUTATIVE (AFU_ORTHOLOGUE AFUA_2G14860)-RELATED"/>
    <property type="match status" value="1"/>
</dbReference>
<organism evidence="4 5">
    <name type="scientific">Pseudofrankia inefficax (strain DSM 45817 / CECT 9037 / DDB 130130 / EuI1c)</name>
    <name type="common">Frankia inefficax</name>
    <dbReference type="NCBI Taxonomy" id="298654"/>
    <lineage>
        <taxon>Bacteria</taxon>
        <taxon>Bacillati</taxon>
        <taxon>Actinomycetota</taxon>
        <taxon>Actinomycetes</taxon>
        <taxon>Frankiales</taxon>
        <taxon>Frankiaceae</taxon>
        <taxon>Pseudofrankia</taxon>
    </lineage>
</organism>
<dbReference type="InterPro" id="IPR050266">
    <property type="entry name" value="AB_hydrolase_sf"/>
</dbReference>
<sequence length="275" mass="29683">MIRLTDGTQLWTTASGAGPPIVLCHGGPGLWDYLGPLAALLDDAFTVIRFDQRGCGRSTDRGGGRFTIAQAVDDLDQVRAAYGVDRWGVVGHSWGAELALRYAVRSPDRVTGVAYVAGVGAGDGFRDRYIAERQRRLGADLSRWTELADRRRGPAEEREWCLLQWRPDFSPGPAAAGHAAALWATRPPDAEVNVAASQQLWAERRSEDLLTLAAGLFLPVTMLLGADDPRPWQATDSLLAALPQGDRIVFDAAGHAPWVEQPAAVRDAILTALAP</sequence>
<dbReference type="OrthoDB" id="9796770at2"/>
<dbReference type="HOGENOM" id="CLU_020336_50_0_11"/>
<evidence type="ECO:0000313" key="4">
    <source>
        <dbReference type="EMBL" id="ADP84957.1"/>
    </source>
</evidence>
<protein>
    <submittedName>
        <fullName evidence="4">Alpha/beta hydrolase fold protein</fullName>
    </submittedName>
</protein>
<evidence type="ECO:0000259" key="3">
    <source>
        <dbReference type="Pfam" id="PF00561"/>
    </source>
</evidence>
<dbReference type="GO" id="GO:0004177">
    <property type="term" value="F:aminopeptidase activity"/>
    <property type="evidence" value="ECO:0007669"/>
    <property type="project" value="UniProtKB-EC"/>
</dbReference>
<dbReference type="KEGG" id="fri:FraEuI1c_6990"/>
<dbReference type="EMBL" id="CP002299">
    <property type="protein sequence ID" value="ADP84957.1"/>
    <property type="molecule type" value="Genomic_DNA"/>
</dbReference>
<name>E3IW29_PSEI1</name>
<dbReference type="ESTHER" id="frasu-e3iw29">
    <property type="family name" value="Proline_iminopeptidase"/>
</dbReference>
<comment type="similarity">
    <text evidence="1">Belongs to the peptidase S33 family.</text>
</comment>
<dbReference type="eggNOG" id="COG2267">
    <property type="taxonomic scope" value="Bacteria"/>
</dbReference>
<dbReference type="GO" id="GO:0016020">
    <property type="term" value="C:membrane"/>
    <property type="evidence" value="ECO:0007669"/>
    <property type="project" value="TreeGrafter"/>
</dbReference>
<feature type="domain" description="AB hydrolase-1" evidence="3">
    <location>
        <begin position="19"/>
        <end position="257"/>
    </location>
</feature>
<dbReference type="PRINTS" id="PR00111">
    <property type="entry name" value="ABHYDROLASE"/>
</dbReference>
<dbReference type="FunCoup" id="E3IW29">
    <property type="interactions" value="16"/>
</dbReference>
<dbReference type="InterPro" id="IPR000073">
    <property type="entry name" value="AB_hydrolase_1"/>
</dbReference>
<proteinExistence type="inferred from homology"/>
<evidence type="ECO:0000256" key="1">
    <source>
        <dbReference type="ARBA" id="ARBA00010088"/>
    </source>
</evidence>
<dbReference type="Proteomes" id="UP000002484">
    <property type="component" value="Chromosome"/>
</dbReference>
<dbReference type="InterPro" id="IPR002410">
    <property type="entry name" value="Peptidase_S33"/>
</dbReference>
<dbReference type="STRING" id="298654.FraEuI1c_6990"/>
<dbReference type="PRINTS" id="PR00793">
    <property type="entry name" value="PROAMNOPTASE"/>
</dbReference>
<reference evidence="4 5" key="1">
    <citation type="submission" date="2010-10" db="EMBL/GenBank/DDBJ databases">
        <title>Complete sequence of Frankia sp. EuI1c.</title>
        <authorList>
            <consortium name="US DOE Joint Genome Institute"/>
            <person name="Lucas S."/>
            <person name="Copeland A."/>
            <person name="Lapidus A."/>
            <person name="Cheng J.-F."/>
            <person name="Bruce D."/>
            <person name="Goodwin L."/>
            <person name="Pitluck S."/>
            <person name="Chertkov O."/>
            <person name="Detter J.C."/>
            <person name="Han C."/>
            <person name="Tapia R."/>
            <person name="Land M."/>
            <person name="Hauser L."/>
            <person name="Jeffries C."/>
            <person name="Kyrpides N."/>
            <person name="Ivanova N."/>
            <person name="Mikhailova N."/>
            <person name="Beauchemin N."/>
            <person name="Sen A."/>
            <person name="Sur S.A."/>
            <person name="Gtari M."/>
            <person name="Wall L."/>
            <person name="Tisa L."/>
            <person name="Woyke T."/>
        </authorList>
    </citation>
    <scope>NUCLEOTIDE SEQUENCE [LARGE SCALE GENOMIC DNA]</scope>
    <source>
        <strain evidence="5">DSM 45817 / CECT 9037 / EuI1c</strain>
    </source>
</reference>
<keyword evidence="5" id="KW-1185">Reference proteome</keyword>